<dbReference type="Pfam" id="PF13560">
    <property type="entry name" value="HTH_31"/>
    <property type="match status" value="1"/>
</dbReference>
<proteinExistence type="predicted"/>
<evidence type="ECO:0000256" key="1">
    <source>
        <dbReference type="SAM" id="MobiDB-lite"/>
    </source>
</evidence>
<dbReference type="InterPro" id="IPR041413">
    <property type="entry name" value="MLTR_LBD"/>
</dbReference>
<dbReference type="Gene3D" id="3.30.450.180">
    <property type="match status" value="1"/>
</dbReference>
<feature type="compositionally biased region" description="Basic and acidic residues" evidence="1">
    <location>
        <begin position="291"/>
        <end position="304"/>
    </location>
</feature>
<feature type="region of interest" description="Disordered" evidence="1">
    <location>
        <begin position="281"/>
        <end position="304"/>
    </location>
</feature>
<dbReference type="RefSeq" id="WP_344533362.1">
    <property type="nucleotide sequence ID" value="NZ_BAAATM010000002.1"/>
</dbReference>
<name>A0ABN3N8R7_9ACTN</name>
<evidence type="ECO:0000313" key="4">
    <source>
        <dbReference type="Proteomes" id="UP001501095"/>
    </source>
</evidence>
<organism evidence="3 4">
    <name type="scientific">Streptomyces levis</name>
    <dbReference type="NCBI Taxonomy" id="285566"/>
    <lineage>
        <taxon>Bacteria</taxon>
        <taxon>Bacillati</taxon>
        <taxon>Actinomycetota</taxon>
        <taxon>Actinomycetes</taxon>
        <taxon>Kitasatosporales</taxon>
        <taxon>Streptomycetaceae</taxon>
        <taxon>Streptomyces</taxon>
    </lineage>
</organism>
<comment type="caution">
    <text evidence="3">The sequence shown here is derived from an EMBL/GenBank/DDBJ whole genome shotgun (WGS) entry which is preliminary data.</text>
</comment>
<dbReference type="SUPFAM" id="SSF47413">
    <property type="entry name" value="lambda repressor-like DNA-binding domains"/>
    <property type="match status" value="1"/>
</dbReference>
<dbReference type="SMART" id="SM00530">
    <property type="entry name" value="HTH_XRE"/>
    <property type="match status" value="1"/>
</dbReference>
<dbReference type="Gene3D" id="1.10.260.40">
    <property type="entry name" value="lambda repressor-like DNA-binding domains"/>
    <property type="match status" value="1"/>
</dbReference>
<dbReference type="Proteomes" id="UP001501095">
    <property type="component" value="Unassembled WGS sequence"/>
</dbReference>
<dbReference type="CDD" id="cd00093">
    <property type="entry name" value="HTH_XRE"/>
    <property type="match status" value="1"/>
</dbReference>
<evidence type="ECO:0000259" key="2">
    <source>
        <dbReference type="PROSITE" id="PS50943"/>
    </source>
</evidence>
<feature type="domain" description="HTH cro/C1-type" evidence="2">
    <location>
        <begin position="29"/>
        <end position="82"/>
    </location>
</feature>
<keyword evidence="4" id="KW-1185">Reference proteome</keyword>
<dbReference type="InterPro" id="IPR001387">
    <property type="entry name" value="Cro/C1-type_HTH"/>
</dbReference>
<dbReference type="EMBL" id="BAAATM010000002">
    <property type="protein sequence ID" value="GAA2516328.1"/>
    <property type="molecule type" value="Genomic_DNA"/>
</dbReference>
<dbReference type="Pfam" id="PF17765">
    <property type="entry name" value="MLTR_LBD"/>
    <property type="match status" value="1"/>
</dbReference>
<evidence type="ECO:0000313" key="3">
    <source>
        <dbReference type="EMBL" id="GAA2516328.1"/>
    </source>
</evidence>
<sequence>MDHLVTLGEFLRAARARLEPADVGFPATARRRVAGLRREELAHLAGVSVDYYTRLEQGRSRTASRAVLDSLASALHLDDAERVHLFDLAAQPERVHRPASAPRQCVTPAVEQLLARLDTAYCPAFVLGRRTDVLAGNRLATALITDFAALPQHERNQARFVFLDPYARELYADWEGVAADTAAMLRMDAGRHGTDPELSELVGDLSRQSPVFRRMWADQRVIERTEGTKGYHHPVVGDLTITYQAMSVAGEEDQTLFVYTAADGTADETALRLLATWASSTTPRAAARPPLGREPDGKGARADA</sequence>
<dbReference type="InterPro" id="IPR010982">
    <property type="entry name" value="Lambda_DNA-bd_dom_sf"/>
</dbReference>
<accession>A0ABN3N8R7</accession>
<protein>
    <submittedName>
        <fullName evidence="3">Helix-turn-helix transcriptional regulator</fullName>
    </submittedName>
</protein>
<dbReference type="PANTHER" id="PTHR35010">
    <property type="entry name" value="BLL4672 PROTEIN-RELATED"/>
    <property type="match status" value="1"/>
</dbReference>
<dbReference type="PANTHER" id="PTHR35010:SF2">
    <property type="entry name" value="BLL4672 PROTEIN"/>
    <property type="match status" value="1"/>
</dbReference>
<reference evidence="3 4" key="1">
    <citation type="journal article" date="2019" name="Int. J. Syst. Evol. Microbiol.">
        <title>The Global Catalogue of Microorganisms (GCM) 10K type strain sequencing project: providing services to taxonomists for standard genome sequencing and annotation.</title>
        <authorList>
            <consortium name="The Broad Institute Genomics Platform"/>
            <consortium name="The Broad Institute Genome Sequencing Center for Infectious Disease"/>
            <person name="Wu L."/>
            <person name="Ma J."/>
        </authorList>
    </citation>
    <scope>NUCLEOTIDE SEQUENCE [LARGE SCALE GENOMIC DNA]</scope>
    <source>
        <strain evidence="3 4">JCM 6924</strain>
    </source>
</reference>
<dbReference type="PROSITE" id="PS50943">
    <property type="entry name" value="HTH_CROC1"/>
    <property type="match status" value="1"/>
</dbReference>
<gene>
    <name evidence="3" type="ORF">GCM10010423_04770</name>
</gene>